<protein>
    <submittedName>
        <fullName evidence="1">Uncharacterized protein</fullName>
    </submittedName>
</protein>
<proteinExistence type="predicted"/>
<dbReference type="EMBL" id="BK059091">
    <property type="protein sequence ID" value="DAE28748.1"/>
    <property type="molecule type" value="Genomic_DNA"/>
</dbReference>
<accession>A0A8S5RCN6</accession>
<organism evidence="1">
    <name type="scientific">virus sp. ctmTa7</name>
    <dbReference type="NCBI Taxonomy" id="2828255"/>
    <lineage>
        <taxon>Viruses</taxon>
    </lineage>
</organism>
<sequence>MSDLYVYLILSRNKDNKDIPNFKERAKTILEYKENEDRVIKEFHKFAADGVPGERARLYRSVNSRNEEKIREELIIKLLRDKPSMTKLNKTLASVAQQVYNRDESKWLFDFDVDDEEKVDDFVDDIYFYSEIESHELHKTPHGYAIVVPYGFDTRELMEKWKNYDITLKKDELLFLDMIVNATKV</sequence>
<name>A0A8S5RCN6_9VIRU</name>
<evidence type="ECO:0000313" key="1">
    <source>
        <dbReference type="EMBL" id="DAE28748.1"/>
    </source>
</evidence>
<reference evidence="1" key="1">
    <citation type="journal article" date="2021" name="Proc. Natl. Acad. Sci. U.S.A.">
        <title>A Catalog of Tens of Thousands of Viruses from Human Metagenomes Reveals Hidden Associations with Chronic Diseases.</title>
        <authorList>
            <person name="Tisza M.J."/>
            <person name="Buck C.B."/>
        </authorList>
    </citation>
    <scope>NUCLEOTIDE SEQUENCE</scope>
    <source>
        <strain evidence="1">CtmTa7</strain>
    </source>
</reference>